<dbReference type="Proteomes" id="UP000538031">
    <property type="component" value="Unassembled WGS sequence"/>
</dbReference>
<reference evidence="2" key="1">
    <citation type="journal article" date="2020" name="bioRxiv">
        <title>A rank-normalized archaeal taxonomy based on genome phylogeny resolves widespread incomplete and uneven classifications.</title>
        <authorList>
            <person name="Rinke C."/>
            <person name="Chuvochina M."/>
            <person name="Mussig A.J."/>
            <person name="Chaumeil P.-A."/>
            <person name="Waite D.W."/>
            <person name="Whitman W.B."/>
            <person name="Parks D.H."/>
            <person name="Hugenholtz P."/>
        </authorList>
    </citation>
    <scope>NUCLEOTIDE SEQUENCE [LARGE SCALE GENOMIC DNA]</scope>
</reference>
<dbReference type="EMBL" id="DUHT01000076">
    <property type="protein sequence ID" value="HIH65308.1"/>
    <property type="molecule type" value="Genomic_DNA"/>
</dbReference>
<accession>A0A7J4MX60</accession>
<sequence>MELLKMVDLERQNKLPDGVYVMSDIDDETADVLVELVNEYEYEHLFDKESVNDGWKRFTEAFYDDNKERLCDMAFNYVIDGMPDDGIREVFTRTYQDNREYIISSFRYDEDFIAYFDADYMDLDLSNVDLGDFDPLMVRSWFIDMLLPVALYITEVMVDFSYDLESYCSVYAFTVEDGEIVDVEFNERFIDGEGMMDLSERSLLEKLDEIKNPFDMNRRIREICSTDVGREEALRRSYFFDCVDREVKVDILKYTFDFLCRLAPDETASYYISKARDHMFEIYQIE</sequence>
<name>A0A7J4MX60_METTF</name>
<evidence type="ECO:0000313" key="1">
    <source>
        <dbReference type="EMBL" id="HIH65308.1"/>
    </source>
</evidence>
<protein>
    <submittedName>
        <fullName evidence="1">Uncharacterized protein</fullName>
    </submittedName>
</protein>
<dbReference type="AlphaFoldDB" id="A0A7J4MX60"/>
<proteinExistence type="predicted"/>
<comment type="caution">
    <text evidence="1">The sequence shown here is derived from an EMBL/GenBank/DDBJ whole genome shotgun (WGS) entry which is preliminary data.</text>
</comment>
<gene>
    <name evidence="1" type="ORF">HA285_06930</name>
</gene>
<evidence type="ECO:0000313" key="2">
    <source>
        <dbReference type="Proteomes" id="UP000538031"/>
    </source>
</evidence>
<organism evidence="1 2">
    <name type="scientific">Methanothermobacter thermautotrophicus</name>
    <name type="common">Methanobacterium thermoformicicum</name>
    <dbReference type="NCBI Taxonomy" id="145262"/>
    <lineage>
        <taxon>Archaea</taxon>
        <taxon>Methanobacteriati</taxon>
        <taxon>Methanobacteriota</taxon>
        <taxon>Methanomada group</taxon>
        <taxon>Methanobacteria</taxon>
        <taxon>Methanobacteriales</taxon>
        <taxon>Methanobacteriaceae</taxon>
        <taxon>Methanothermobacter</taxon>
    </lineage>
</organism>